<dbReference type="RefSeq" id="WP_183264679.1">
    <property type="nucleotide sequence ID" value="NZ_BAAAVZ010000017.1"/>
</dbReference>
<evidence type="ECO:0000256" key="2">
    <source>
        <dbReference type="ARBA" id="ARBA00023008"/>
    </source>
</evidence>
<dbReference type="Gene3D" id="3.40.30.10">
    <property type="entry name" value="Glutaredoxin"/>
    <property type="match status" value="1"/>
</dbReference>
<protein>
    <submittedName>
        <fullName evidence="5">Protein SCO1/2</fullName>
    </submittedName>
</protein>
<feature type="transmembrane region" description="Helical" evidence="3">
    <location>
        <begin position="9"/>
        <end position="29"/>
    </location>
</feature>
<sequence length="208" mass="22437">MNAVTTFRIVAWSAVAVVGGLLIGFSGIFPGVQPLPTSGTVSSTGEAAVGGPFELTTHRGQKFTNADVAGKPYLMFFGFTYCPDICPTTLSELTSLMDELGPDADRFSPLFITVDPERDNQQALAEYMTAFDSRIVALRGTPQQTEAAAKAFKAYYKKVPVDGGGYTMDHTAGVFLMGADGRFIGTMDMDEPRETRIAKLRRLIESKA</sequence>
<proteinExistence type="inferred from homology"/>
<evidence type="ECO:0000256" key="1">
    <source>
        <dbReference type="ARBA" id="ARBA00010996"/>
    </source>
</evidence>
<keyword evidence="3" id="KW-0472">Membrane</keyword>
<evidence type="ECO:0000256" key="3">
    <source>
        <dbReference type="SAM" id="Phobius"/>
    </source>
</evidence>
<keyword evidence="2" id="KW-0186">Copper</keyword>
<accession>A0ABR6L9R9</accession>
<reference evidence="5 6" key="1">
    <citation type="submission" date="2020-08" db="EMBL/GenBank/DDBJ databases">
        <title>Genomic Encyclopedia of Type Strains, Phase IV (KMG-IV): sequencing the most valuable type-strain genomes for metagenomic binning, comparative biology and taxonomic classification.</title>
        <authorList>
            <person name="Goeker M."/>
        </authorList>
    </citation>
    <scope>NUCLEOTIDE SEQUENCE [LARGE SCALE GENOMIC DNA]</scope>
    <source>
        <strain evidence="5 6">DSM 7050</strain>
    </source>
</reference>
<comment type="caution">
    <text evidence="5">The sequence shown here is derived from an EMBL/GenBank/DDBJ whole genome shotgun (WGS) entry which is preliminary data.</text>
</comment>
<dbReference type="PROSITE" id="PS51352">
    <property type="entry name" value="THIOREDOXIN_2"/>
    <property type="match status" value="1"/>
</dbReference>
<name>A0ABR6L9R9_9HYPH</name>
<dbReference type="InterPro" id="IPR036249">
    <property type="entry name" value="Thioredoxin-like_sf"/>
</dbReference>
<gene>
    <name evidence="5" type="ORF">GGQ99_005143</name>
</gene>
<keyword evidence="6" id="KW-1185">Reference proteome</keyword>
<keyword evidence="3" id="KW-1133">Transmembrane helix</keyword>
<evidence type="ECO:0000313" key="5">
    <source>
        <dbReference type="EMBL" id="MBB4653353.1"/>
    </source>
</evidence>
<dbReference type="EMBL" id="JACHOT010000012">
    <property type="protein sequence ID" value="MBB4653353.1"/>
    <property type="molecule type" value="Genomic_DNA"/>
</dbReference>
<dbReference type="Proteomes" id="UP000539538">
    <property type="component" value="Unassembled WGS sequence"/>
</dbReference>
<dbReference type="PANTHER" id="PTHR12151:SF25">
    <property type="entry name" value="LINALOOL DEHYDRATASE_ISOMERASE DOMAIN-CONTAINING PROTEIN"/>
    <property type="match status" value="1"/>
</dbReference>
<dbReference type="InterPro" id="IPR003782">
    <property type="entry name" value="SCO1/SenC"/>
</dbReference>
<evidence type="ECO:0000313" key="6">
    <source>
        <dbReference type="Proteomes" id="UP000539538"/>
    </source>
</evidence>
<dbReference type="Pfam" id="PF02630">
    <property type="entry name" value="SCO1-SenC"/>
    <property type="match status" value="1"/>
</dbReference>
<evidence type="ECO:0000259" key="4">
    <source>
        <dbReference type="PROSITE" id="PS51352"/>
    </source>
</evidence>
<dbReference type="SUPFAM" id="SSF52833">
    <property type="entry name" value="Thioredoxin-like"/>
    <property type="match status" value="1"/>
</dbReference>
<feature type="domain" description="Thioredoxin" evidence="4">
    <location>
        <begin position="29"/>
        <end position="208"/>
    </location>
</feature>
<organism evidence="5 6">
    <name type="scientific">Aminobacter niigataensis</name>
    <dbReference type="NCBI Taxonomy" id="83265"/>
    <lineage>
        <taxon>Bacteria</taxon>
        <taxon>Pseudomonadati</taxon>
        <taxon>Pseudomonadota</taxon>
        <taxon>Alphaproteobacteria</taxon>
        <taxon>Hyphomicrobiales</taxon>
        <taxon>Phyllobacteriaceae</taxon>
        <taxon>Aminobacter</taxon>
    </lineage>
</organism>
<dbReference type="CDD" id="cd02968">
    <property type="entry name" value="SCO"/>
    <property type="match status" value="1"/>
</dbReference>
<dbReference type="PANTHER" id="PTHR12151">
    <property type="entry name" value="ELECTRON TRANSPORT PROTIN SCO1/SENC FAMILY MEMBER"/>
    <property type="match status" value="1"/>
</dbReference>
<comment type="similarity">
    <text evidence="1">Belongs to the SCO1/2 family.</text>
</comment>
<keyword evidence="3" id="KW-0812">Transmembrane</keyword>
<dbReference type="InterPro" id="IPR013766">
    <property type="entry name" value="Thioredoxin_domain"/>
</dbReference>